<evidence type="ECO:0000256" key="1">
    <source>
        <dbReference type="ARBA" id="ARBA00022801"/>
    </source>
</evidence>
<dbReference type="InterPro" id="IPR029058">
    <property type="entry name" value="AB_hydrolase_fold"/>
</dbReference>
<name>A0ABQ6CEU1_9HYPH</name>
<evidence type="ECO:0000259" key="2">
    <source>
        <dbReference type="Pfam" id="PF07859"/>
    </source>
</evidence>
<dbReference type="Pfam" id="PF07859">
    <property type="entry name" value="Abhydrolase_3"/>
    <property type="match status" value="1"/>
</dbReference>
<keyword evidence="1" id="KW-0378">Hydrolase</keyword>
<gene>
    <name evidence="3" type="ORF">GCM10007874_14370</name>
</gene>
<evidence type="ECO:0000313" key="4">
    <source>
        <dbReference type="Proteomes" id="UP001156882"/>
    </source>
</evidence>
<organism evidence="3 4">
    <name type="scientific">Labrys miyagiensis</name>
    <dbReference type="NCBI Taxonomy" id="346912"/>
    <lineage>
        <taxon>Bacteria</taxon>
        <taxon>Pseudomonadati</taxon>
        <taxon>Pseudomonadota</taxon>
        <taxon>Alphaproteobacteria</taxon>
        <taxon>Hyphomicrobiales</taxon>
        <taxon>Xanthobacteraceae</taxon>
        <taxon>Labrys</taxon>
    </lineage>
</organism>
<comment type="caution">
    <text evidence="3">The sequence shown here is derived from an EMBL/GenBank/DDBJ whole genome shotgun (WGS) entry which is preliminary data.</text>
</comment>
<dbReference type="EMBL" id="BSPC01000011">
    <property type="protein sequence ID" value="GLS18420.1"/>
    <property type="molecule type" value="Genomic_DNA"/>
</dbReference>
<sequence length="315" mass="34285">MPPADPAVFSDEAVAPATAALNADIIAKMTALPDLWAFPPELVRENRRQGRGIFPLQAKSKRAEVIEIEGKHGKVPIRVIAPDKPSGVYMHIHGGGWMFNQSDFQDESLEKIVAETGMACISVEYRLAPEHPFPAGPDDCETAALWLATEGARRFGTDRFFIGGESAGAHLSAVTLQRLRDRHGLTPFRGANLIAGCYDLGMTPSARNFNRGKLILTPRDIFLFTRACIPPGVDLRSPDVSPLYGSLESMPAALLSVGTHDALVDDSVFMASRWQAAGREATLKLWPGGCHVFQGFDFPMAHEAFATEVAFFNSH</sequence>
<keyword evidence="4" id="KW-1185">Reference proteome</keyword>
<reference evidence="4" key="1">
    <citation type="journal article" date="2019" name="Int. J. Syst. Evol. Microbiol.">
        <title>The Global Catalogue of Microorganisms (GCM) 10K type strain sequencing project: providing services to taxonomists for standard genome sequencing and annotation.</title>
        <authorList>
            <consortium name="The Broad Institute Genomics Platform"/>
            <consortium name="The Broad Institute Genome Sequencing Center for Infectious Disease"/>
            <person name="Wu L."/>
            <person name="Ma J."/>
        </authorList>
    </citation>
    <scope>NUCLEOTIDE SEQUENCE [LARGE SCALE GENOMIC DNA]</scope>
    <source>
        <strain evidence="4">NBRC 101365</strain>
    </source>
</reference>
<dbReference type="Gene3D" id="3.40.50.1820">
    <property type="entry name" value="alpha/beta hydrolase"/>
    <property type="match status" value="1"/>
</dbReference>
<dbReference type="PANTHER" id="PTHR48081">
    <property type="entry name" value="AB HYDROLASE SUPERFAMILY PROTEIN C4A8.06C"/>
    <property type="match status" value="1"/>
</dbReference>
<evidence type="ECO:0000313" key="3">
    <source>
        <dbReference type="EMBL" id="GLS18420.1"/>
    </source>
</evidence>
<dbReference type="SUPFAM" id="SSF53474">
    <property type="entry name" value="alpha/beta-Hydrolases"/>
    <property type="match status" value="1"/>
</dbReference>
<accession>A0ABQ6CEU1</accession>
<feature type="domain" description="Alpha/beta hydrolase fold-3" evidence="2">
    <location>
        <begin position="90"/>
        <end position="294"/>
    </location>
</feature>
<protein>
    <recommendedName>
        <fullName evidence="2">Alpha/beta hydrolase fold-3 domain-containing protein</fullName>
    </recommendedName>
</protein>
<dbReference type="InterPro" id="IPR013094">
    <property type="entry name" value="AB_hydrolase_3"/>
</dbReference>
<dbReference type="RefSeq" id="WP_284311243.1">
    <property type="nucleotide sequence ID" value="NZ_BSPC01000011.1"/>
</dbReference>
<proteinExistence type="predicted"/>
<dbReference type="Proteomes" id="UP001156882">
    <property type="component" value="Unassembled WGS sequence"/>
</dbReference>
<dbReference type="PANTHER" id="PTHR48081:SF8">
    <property type="entry name" value="ALPHA_BETA HYDROLASE FOLD-3 DOMAIN-CONTAINING PROTEIN-RELATED"/>
    <property type="match status" value="1"/>
</dbReference>
<dbReference type="InterPro" id="IPR050300">
    <property type="entry name" value="GDXG_lipolytic_enzyme"/>
</dbReference>